<evidence type="ECO:0000259" key="7">
    <source>
        <dbReference type="Pfam" id="PF12849"/>
    </source>
</evidence>
<dbReference type="PANTHER" id="PTHR42996:SF1">
    <property type="entry name" value="PHOSPHATE-BINDING PROTEIN PSTS"/>
    <property type="match status" value="1"/>
</dbReference>
<name>A0AAE3TDJ8_9BACT</name>
<evidence type="ECO:0000256" key="2">
    <source>
        <dbReference type="ARBA" id="ARBA00008725"/>
    </source>
</evidence>
<dbReference type="SUPFAM" id="SSF53850">
    <property type="entry name" value="Periplasmic binding protein-like II"/>
    <property type="match status" value="1"/>
</dbReference>
<proteinExistence type="inferred from homology"/>
<dbReference type="CDD" id="cd13565">
    <property type="entry name" value="PBP2_PstS"/>
    <property type="match status" value="1"/>
</dbReference>
<comment type="caution">
    <text evidence="8">The sequence shown here is derived from an EMBL/GenBank/DDBJ whole genome shotgun (WGS) entry which is preliminary data.</text>
</comment>
<accession>A0AAE3TDJ8</accession>
<dbReference type="GO" id="GO:0035435">
    <property type="term" value="P:phosphate ion transmembrane transport"/>
    <property type="evidence" value="ECO:0007669"/>
    <property type="project" value="InterPro"/>
</dbReference>
<dbReference type="Gene3D" id="3.40.190.10">
    <property type="entry name" value="Periplasmic binding protein-like II"/>
    <property type="match status" value="2"/>
</dbReference>
<dbReference type="NCBIfam" id="NF008171">
    <property type="entry name" value="PRK10918.1"/>
    <property type="match status" value="1"/>
</dbReference>
<dbReference type="PANTHER" id="PTHR42996">
    <property type="entry name" value="PHOSPHATE-BINDING PROTEIN PSTS"/>
    <property type="match status" value="1"/>
</dbReference>
<feature type="domain" description="PBP" evidence="7">
    <location>
        <begin position="32"/>
        <end position="309"/>
    </location>
</feature>
<evidence type="ECO:0000256" key="1">
    <source>
        <dbReference type="ARBA" id="ARBA00002841"/>
    </source>
</evidence>
<gene>
    <name evidence="8" type="ORF">OD816_000264</name>
</gene>
<evidence type="ECO:0000313" key="9">
    <source>
        <dbReference type="Proteomes" id="UP001144110"/>
    </source>
</evidence>
<comment type="similarity">
    <text evidence="2 6">Belongs to the PstS family.</text>
</comment>
<sequence length="342" mass="38671">MRKIIWILSFFIIFAIYGCKKASERTEVKRFLNGAGASFPYPLYANWAAEYYKLTGVKINYQSIGSGGGIRQIVEKTVDFGASDMPLPPEEVESKKLLQFPTVIGAVVPVVNLPEVKNSHLILDGKTLCGIYLGKITKWNDLRIKALNPELELPANSITPVYRADASGTTAIFTKYLSQVCNDWKKEVGFGTAVKWPIGIGAKGNEGVANYVKRTPYTIGYVEIAYAVQNRLFYVRLKNSAGNVVEPEEKNIKEATLYSSLNPSKHFYAWLTNAPGKEAWPIVGATYILLSREKKDTNKEVIKFFDWAFKNGDQVAEKLTYVPLPEEIKEKIRFYWKKYEIY</sequence>
<dbReference type="InterPro" id="IPR024370">
    <property type="entry name" value="PBP_domain"/>
</dbReference>
<evidence type="ECO:0000313" key="8">
    <source>
        <dbReference type="EMBL" id="MDF2953019.1"/>
    </source>
</evidence>
<dbReference type="NCBIfam" id="TIGR00975">
    <property type="entry name" value="3a0107s03"/>
    <property type="match status" value="1"/>
</dbReference>
<dbReference type="PROSITE" id="PS51257">
    <property type="entry name" value="PROKAR_LIPOPROTEIN"/>
    <property type="match status" value="1"/>
</dbReference>
<dbReference type="InterPro" id="IPR005673">
    <property type="entry name" value="ABC_phos-bd_PstS"/>
</dbReference>
<evidence type="ECO:0000256" key="6">
    <source>
        <dbReference type="PIRNR" id="PIRNR002756"/>
    </source>
</evidence>
<comment type="function">
    <text evidence="1">Part of the ABC transporter complex PstSACB involved in phosphate import.</text>
</comment>
<dbReference type="InterPro" id="IPR050962">
    <property type="entry name" value="Phosphate-bind_PstS"/>
</dbReference>
<keyword evidence="5 6" id="KW-0592">Phosphate transport</keyword>
<protein>
    <recommendedName>
        <fullName evidence="6">Phosphate-binding protein</fullName>
    </recommendedName>
</protein>
<reference evidence="8" key="1">
    <citation type="submission" date="2022-11" db="EMBL/GenBank/DDBJ databases">
        <title>Candidatus Alkanophaga archaea from heated hydrothermal vent sediment oxidize petroleum alkanes.</title>
        <authorList>
            <person name="Zehnle H."/>
            <person name="Laso-Perez R."/>
            <person name="Lipp J."/>
            <person name="Teske A."/>
            <person name="Wegener G."/>
        </authorList>
    </citation>
    <scope>NUCLEOTIDE SEQUENCE</scope>
    <source>
        <strain evidence="8">MCA70</strain>
    </source>
</reference>
<dbReference type="GO" id="GO:0043190">
    <property type="term" value="C:ATP-binding cassette (ABC) transporter complex"/>
    <property type="evidence" value="ECO:0007669"/>
    <property type="project" value="InterPro"/>
</dbReference>
<dbReference type="Proteomes" id="UP001144110">
    <property type="component" value="Unassembled WGS sequence"/>
</dbReference>
<evidence type="ECO:0000256" key="3">
    <source>
        <dbReference type="ARBA" id="ARBA00011529"/>
    </source>
</evidence>
<evidence type="ECO:0000256" key="5">
    <source>
        <dbReference type="ARBA" id="ARBA00022592"/>
    </source>
</evidence>
<evidence type="ECO:0000256" key="4">
    <source>
        <dbReference type="ARBA" id="ARBA00022448"/>
    </source>
</evidence>
<dbReference type="PIRSF" id="PIRSF002756">
    <property type="entry name" value="PstS"/>
    <property type="match status" value="1"/>
</dbReference>
<organism evidence="8 9">
    <name type="scientific">Candidatus Thermodesulfobacterium syntrophicum</name>
    <dbReference type="NCBI Taxonomy" id="3060442"/>
    <lineage>
        <taxon>Bacteria</taxon>
        <taxon>Pseudomonadati</taxon>
        <taxon>Thermodesulfobacteriota</taxon>
        <taxon>Thermodesulfobacteria</taxon>
        <taxon>Thermodesulfobacteriales</taxon>
        <taxon>Thermodesulfobacteriaceae</taxon>
        <taxon>Thermodesulfobacterium</taxon>
    </lineage>
</organism>
<dbReference type="Pfam" id="PF12849">
    <property type="entry name" value="PBP_like_2"/>
    <property type="match status" value="1"/>
</dbReference>
<dbReference type="AlphaFoldDB" id="A0AAE3TDJ8"/>
<comment type="subunit">
    <text evidence="3">The complex is composed of two ATP-binding proteins (PstB), two transmembrane proteins (PstC and PstA) and a solute-binding protein (PstS).</text>
</comment>
<dbReference type="EMBL" id="JAPHEG010000001">
    <property type="protein sequence ID" value="MDF2953019.1"/>
    <property type="molecule type" value="Genomic_DNA"/>
</dbReference>
<keyword evidence="4 6" id="KW-0813">Transport</keyword>
<dbReference type="GO" id="GO:0042301">
    <property type="term" value="F:phosphate ion binding"/>
    <property type="evidence" value="ECO:0007669"/>
    <property type="project" value="InterPro"/>
</dbReference>